<dbReference type="EMBL" id="BDGG01000001">
    <property type="protein sequence ID" value="GAU87875.1"/>
    <property type="molecule type" value="Genomic_DNA"/>
</dbReference>
<dbReference type="InterPro" id="IPR002909">
    <property type="entry name" value="IPT_dom"/>
</dbReference>
<dbReference type="SMART" id="SM00429">
    <property type="entry name" value="IPT"/>
    <property type="match status" value="1"/>
</dbReference>
<evidence type="ECO:0000313" key="4">
    <source>
        <dbReference type="Proteomes" id="UP000186922"/>
    </source>
</evidence>
<dbReference type="Gene3D" id="2.60.40.10">
    <property type="entry name" value="Immunoglobulins"/>
    <property type="match status" value="1"/>
</dbReference>
<protein>
    <recommendedName>
        <fullName evidence="2">IPT/TIG domain-containing protein</fullName>
    </recommendedName>
</protein>
<accession>A0A1D1UHL5</accession>
<sequence length="639" mass="71760">MEERSKKVTTNEGILGKAEFEKQYISAAEARGPRGQPGQEDVVAARHLPVYDVDQSHARHLSAEILIDISLGEHSFQTNHAFPSAKGDVVFHQKWTLRLAHIQHEPISLKAIDKKLGMIGSHDIPLETLRFYPRWDIHVPAVHWTFVPKSDEIEARQAANRSLHIHAKPCEVEIVIVISKQERFVSLTAQATWWKCCRRAATAASKPVPFHRTRRWIVRDMVLQELEFDFEEVPHEWTNVAVSVQPAAGTRRLGRSNPNRQAFLKQQSRGQNVDLLLDEAQVQNKLLDPNTIGQSLFDANTGGHGRSVLTPETTITPAIESATQRFIGKERSLTKILNVVETTELRPVGFSTSLWKSLPNLAIESEAQGDLLRAIVSKRTSYFSKLGNRPVISSIIPRRVSIKGGTFITVNGQNLGKSKEDVLQFLVCGQNCLDTMEYLSMNKLRCRSKPFVEGLGTVVVVTRSGGRSHCPITFEFYDPSNLQHLRRLLEGHQNNNDELDVDERVKLYELAVEQEISHLVATVASLEQNNLDVRDYLDNLERRLEKEEPALLQEHRNDPDLAIAEQQSFKLLETHSKATLNVRQARSAFSLQSTRKSLDGLHPASPTTLSPNNGNHSLLSIKLALSKFVVGKSNSSLKP</sequence>
<evidence type="ECO:0000256" key="1">
    <source>
        <dbReference type="SAM" id="Coils"/>
    </source>
</evidence>
<dbReference type="Proteomes" id="UP000186922">
    <property type="component" value="Unassembled WGS sequence"/>
</dbReference>
<organism evidence="3 4">
    <name type="scientific">Ramazzottius varieornatus</name>
    <name type="common">Water bear</name>
    <name type="synonym">Tardigrade</name>
    <dbReference type="NCBI Taxonomy" id="947166"/>
    <lineage>
        <taxon>Eukaryota</taxon>
        <taxon>Metazoa</taxon>
        <taxon>Ecdysozoa</taxon>
        <taxon>Tardigrada</taxon>
        <taxon>Eutardigrada</taxon>
        <taxon>Parachela</taxon>
        <taxon>Hypsibioidea</taxon>
        <taxon>Ramazzottiidae</taxon>
        <taxon>Ramazzottius</taxon>
    </lineage>
</organism>
<dbReference type="SUPFAM" id="SSF81296">
    <property type="entry name" value="E set domains"/>
    <property type="match status" value="1"/>
</dbReference>
<evidence type="ECO:0000259" key="2">
    <source>
        <dbReference type="SMART" id="SM00429"/>
    </source>
</evidence>
<dbReference type="InterPro" id="IPR014756">
    <property type="entry name" value="Ig_E-set"/>
</dbReference>
<keyword evidence="1" id="KW-0175">Coiled coil</keyword>
<gene>
    <name evidence="3" type="primary">RvY_00664-1</name>
    <name evidence="3" type="synonym">RvY_00664.1</name>
    <name evidence="3" type="ORF">RvY_00664</name>
</gene>
<dbReference type="AlphaFoldDB" id="A0A1D1UHL5"/>
<dbReference type="InterPro" id="IPR013783">
    <property type="entry name" value="Ig-like_fold"/>
</dbReference>
<evidence type="ECO:0000313" key="3">
    <source>
        <dbReference type="EMBL" id="GAU87875.1"/>
    </source>
</evidence>
<feature type="domain" description="IPT/TIG" evidence="2">
    <location>
        <begin position="389"/>
        <end position="477"/>
    </location>
</feature>
<dbReference type="Pfam" id="PF01833">
    <property type="entry name" value="TIG"/>
    <property type="match status" value="1"/>
</dbReference>
<reference evidence="3 4" key="1">
    <citation type="journal article" date="2016" name="Nat. Commun.">
        <title>Extremotolerant tardigrade genome and improved radiotolerance of human cultured cells by tardigrade-unique protein.</title>
        <authorList>
            <person name="Hashimoto T."/>
            <person name="Horikawa D.D."/>
            <person name="Saito Y."/>
            <person name="Kuwahara H."/>
            <person name="Kozuka-Hata H."/>
            <person name="Shin-I T."/>
            <person name="Minakuchi Y."/>
            <person name="Ohishi K."/>
            <person name="Motoyama A."/>
            <person name="Aizu T."/>
            <person name="Enomoto A."/>
            <person name="Kondo K."/>
            <person name="Tanaka S."/>
            <person name="Hara Y."/>
            <person name="Koshikawa S."/>
            <person name="Sagara H."/>
            <person name="Miura T."/>
            <person name="Yokobori S."/>
            <person name="Miyagawa K."/>
            <person name="Suzuki Y."/>
            <person name="Kubo T."/>
            <person name="Oyama M."/>
            <person name="Kohara Y."/>
            <person name="Fujiyama A."/>
            <person name="Arakawa K."/>
            <person name="Katayama T."/>
            <person name="Toyoda A."/>
            <person name="Kunieda T."/>
        </authorList>
    </citation>
    <scope>NUCLEOTIDE SEQUENCE [LARGE SCALE GENOMIC DNA]</scope>
    <source>
        <strain evidence="3 4">YOKOZUNA-1</strain>
    </source>
</reference>
<keyword evidence="4" id="KW-1185">Reference proteome</keyword>
<comment type="caution">
    <text evidence="3">The sequence shown here is derived from an EMBL/GenBank/DDBJ whole genome shotgun (WGS) entry which is preliminary data.</text>
</comment>
<dbReference type="OrthoDB" id="26242at2759"/>
<name>A0A1D1UHL5_RAMVA</name>
<dbReference type="STRING" id="947166.A0A1D1UHL5"/>
<proteinExistence type="predicted"/>
<feature type="coiled-coil region" evidence="1">
    <location>
        <begin position="482"/>
        <end position="543"/>
    </location>
</feature>